<dbReference type="RefSeq" id="WP_305892970.1">
    <property type="nucleotide sequence ID" value="NZ_JAUZVZ010000006.1"/>
</dbReference>
<reference evidence="1 2" key="1">
    <citation type="submission" date="2023-08" db="EMBL/GenBank/DDBJ databases">
        <authorList>
            <person name="Joshi A."/>
            <person name="Thite S."/>
        </authorList>
    </citation>
    <scope>NUCLEOTIDE SEQUENCE [LARGE SCALE GENOMIC DNA]</scope>
    <source>
        <strain evidence="1 2">AC40</strain>
    </source>
</reference>
<dbReference type="CDD" id="cd22368">
    <property type="entry name" value="YaeQ-like"/>
    <property type="match status" value="1"/>
</dbReference>
<dbReference type="SUPFAM" id="SSF52980">
    <property type="entry name" value="Restriction endonuclease-like"/>
    <property type="match status" value="1"/>
</dbReference>
<dbReference type="InterPro" id="IPR009822">
    <property type="entry name" value="YaeQ"/>
</dbReference>
<dbReference type="Pfam" id="PF07152">
    <property type="entry name" value="YaeQ"/>
    <property type="match status" value="1"/>
</dbReference>
<dbReference type="PIRSF" id="PIRSF011484">
    <property type="entry name" value="YaeQ"/>
    <property type="match status" value="1"/>
</dbReference>
<sequence>MALKATVFKVQLNIADMDRGYYADHSLTLAQHPSETDTRMMVRLLAFALNASDTLAFTKGLSSEADEPELWDQSLSGEVNLWVEFGQPDEKWLRKACGRAKKVQLYCYGGRSTAVWWQQQAPNLQRYQNLAISEFAESEVQQLAAMVNRSMELQCTITEGQVWLSNQQHNVHLTPLCLKQ</sequence>
<dbReference type="InterPro" id="IPR011335">
    <property type="entry name" value="Restrct_endonuc-II-like"/>
</dbReference>
<dbReference type="InterPro" id="IPR038590">
    <property type="entry name" value="YaeQ_sf"/>
</dbReference>
<name>A0ABT9GXD5_9GAMM</name>
<dbReference type="SMART" id="SM01322">
    <property type="entry name" value="YaeQ"/>
    <property type="match status" value="1"/>
</dbReference>
<accession>A0ABT9GXD5</accession>
<dbReference type="PANTHER" id="PTHR38784:SF1">
    <property type="entry name" value="SUCROSE PHOSPHORYLASE"/>
    <property type="match status" value="1"/>
</dbReference>
<dbReference type="Proteomes" id="UP001231616">
    <property type="component" value="Unassembled WGS sequence"/>
</dbReference>
<dbReference type="EMBL" id="JAUZVZ010000006">
    <property type="protein sequence ID" value="MDP4535707.1"/>
    <property type="molecule type" value="Genomic_DNA"/>
</dbReference>
<dbReference type="PANTHER" id="PTHR38784">
    <property type="entry name" value="SUCROSE PHOSPHORYLASE"/>
    <property type="match status" value="1"/>
</dbReference>
<proteinExistence type="predicted"/>
<comment type="caution">
    <text evidence="1">The sequence shown here is derived from an EMBL/GenBank/DDBJ whole genome shotgun (WGS) entry which is preliminary data.</text>
</comment>
<gene>
    <name evidence="1" type="ORF">Q3O60_05870</name>
</gene>
<evidence type="ECO:0000313" key="2">
    <source>
        <dbReference type="Proteomes" id="UP001231616"/>
    </source>
</evidence>
<organism evidence="1 2">
    <name type="scientific">Alkalimonas collagenimarina</name>
    <dbReference type="NCBI Taxonomy" id="400390"/>
    <lineage>
        <taxon>Bacteria</taxon>
        <taxon>Pseudomonadati</taxon>
        <taxon>Pseudomonadota</taxon>
        <taxon>Gammaproteobacteria</taxon>
        <taxon>Alkalimonas</taxon>
    </lineage>
</organism>
<keyword evidence="2" id="KW-1185">Reference proteome</keyword>
<dbReference type="Gene3D" id="3.10.640.10">
    <property type="entry name" value="Restriction endonuclease-like alpha-beta roll domain"/>
    <property type="match status" value="1"/>
</dbReference>
<protein>
    <submittedName>
        <fullName evidence="1">YaeQ family protein</fullName>
    </submittedName>
</protein>
<evidence type="ECO:0000313" key="1">
    <source>
        <dbReference type="EMBL" id="MDP4535707.1"/>
    </source>
</evidence>